<dbReference type="EMBL" id="JBHSXQ010000003">
    <property type="protein sequence ID" value="MFC6905301.1"/>
    <property type="molecule type" value="Genomic_DNA"/>
</dbReference>
<feature type="transmembrane region" description="Helical" evidence="1">
    <location>
        <begin position="66"/>
        <end position="84"/>
    </location>
</feature>
<dbReference type="Proteomes" id="UP001596312">
    <property type="component" value="Unassembled WGS sequence"/>
</dbReference>
<organism evidence="2 3">
    <name type="scientific">Halalkalicoccus tibetensis</name>
    <dbReference type="NCBI Taxonomy" id="175632"/>
    <lineage>
        <taxon>Archaea</taxon>
        <taxon>Methanobacteriati</taxon>
        <taxon>Methanobacteriota</taxon>
        <taxon>Stenosarchaea group</taxon>
        <taxon>Halobacteria</taxon>
        <taxon>Halobacteriales</taxon>
        <taxon>Halococcaceae</taxon>
        <taxon>Halalkalicoccus</taxon>
    </lineage>
</organism>
<feature type="transmembrane region" description="Helical" evidence="1">
    <location>
        <begin position="38"/>
        <end position="60"/>
    </location>
</feature>
<keyword evidence="3" id="KW-1185">Reference proteome</keyword>
<evidence type="ECO:0000313" key="3">
    <source>
        <dbReference type="Proteomes" id="UP001596312"/>
    </source>
</evidence>
<keyword evidence="1" id="KW-0812">Transmembrane</keyword>
<name>A0ABD5V326_9EURY</name>
<dbReference type="AlphaFoldDB" id="A0ABD5V326"/>
<sequence>MSPLESAIVAALPLSAVVLTVLARYYGWDSQEILRKQWTLLEVLFALLIVGGSIALGVLIGGVLGAFVAAGFLSYTLAFLAVYYRRG</sequence>
<feature type="transmembrane region" description="Helical" evidence="1">
    <location>
        <begin position="6"/>
        <end position="26"/>
    </location>
</feature>
<accession>A0ABD5V326</accession>
<evidence type="ECO:0000256" key="1">
    <source>
        <dbReference type="SAM" id="Phobius"/>
    </source>
</evidence>
<proteinExistence type="predicted"/>
<keyword evidence="1" id="KW-1133">Transmembrane helix</keyword>
<protein>
    <submittedName>
        <fullName evidence="2">Uncharacterized protein</fullName>
    </submittedName>
</protein>
<gene>
    <name evidence="2" type="ORF">ACFQGH_08855</name>
</gene>
<keyword evidence="1" id="KW-0472">Membrane</keyword>
<reference evidence="2 3" key="1">
    <citation type="journal article" date="2019" name="Int. J. Syst. Evol. Microbiol.">
        <title>The Global Catalogue of Microorganisms (GCM) 10K type strain sequencing project: providing services to taxonomists for standard genome sequencing and annotation.</title>
        <authorList>
            <consortium name="The Broad Institute Genomics Platform"/>
            <consortium name="The Broad Institute Genome Sequencing Center for Infectious Disease"/>
            <person name="Wu L."/>
            <person name="Ma J."/>
        </authorList>
    </citation>
    <scope>NUCLEOTIDE SEQUENCE [LARGE SCALE GENOMIC DNA]</scope>
    <source>
        <strain evidence="2 3">CGMCC 1.3240</strain>
    </source>
</reference>
<dbReference type="RefSeq" id="WP_340603826.1">
    <property type="nucleotide sequence ID" value="NZ_JBBMXV010000003.1"/>
</dbReference>
<comment type="caution">
    <text evidence="2">The sequence shown here is derived from an EMBL/GenBank/DDBJ whole genome shotgun (WGS) entry which is preliminary data.</text>
</comment>
<evidence type="ECO:0000313" key="2">
    <source>
        <dbReference type="EMBL" id="MFC6905301.1"/>
    </source>
</evidence>